<evidence type="ECO:0000313" key="6">
    <source>
        <dbReference type="Proteomes" id="UP000515377"/>
    </source>
</evidence>
<reference evidence="1 5" key="2">
    <citation type="submission" date="2018-10" db="EMBL/GenBank/DDBJ databases">
        <title>Characterization and genome analysis of a novel bacterium Sphingobium yanoikuyae SJTF8 capable of degrading PAHs.</title>
        <authorList>
            <person name="Yin C."/>
            <person name="Xiong W."/>
            <person name="Liang R."/>
        </authorList>
    </citation>
    <scope>NUCLEOTIDE SEQUENCE [LARGE SCALE GENOMIC DNA]</scope>
    <source>
        <strain evidence="1 5">SJTF8</strain>
        <plasmid evidence="5">pf1</plasmid>
        <plasmid evidence="1">pF1</plasmid>
    </source>
</reference>
<dbReference type="RefSeq" id="WP_063976906.1">
    <property type="nucleotide sequence ID" value="NZ_CALUBW010000275.1"/>
</dbReference>
<proteinExistence type="predicted"/>
<gene>
    <name evidence="2" type="ORF">AX777_22665</name>
    <name evidence="1" type="ORF">EBF16_00220</name>
    <name evidence="3" type="ORF">H3V42_32245</name>
</gene>
<evidence type="ECO:0000313" key="4">
    <source>
        <dbReference type="Proteomes" id="UP000077262"/>
    </source>
</evidence>
<dbReference type="Proteomes" id="UP000515377">
    <property type="component" value="Plasmid unnamed1"/>
</dbReference>
<dbReference type="Proteomes" id="UP000280708">
    <property type="component" value="Plasmid pF1"/>
</dbReference>
<dbReference type="EMBL" id="LSTR01000062">
    <property type="protein sequence ID" value="OAH40979.1"/>
    <property type="molecule type" value="Genomic_DNA"/>
</dbReference>
<keyword evidence="1" id="KW-0614">Plasmid</keyword>
<organism evidence="2 4">
    <name type="scientific">Sphingobium yanoikuyae</name>
    <name type="common">Sphingomonas yanoikuyae</name>
    <dbReference type="NCBI Taxonomy" id="13690"/>
    <lineage>
        <taxon>Bacteria</taxon>
        <taxon>Pseudomonadati</taxon>
        <taxon>Pseudomonadota</taxon>
        <taxon>Alphaproteobacteria</taxon>
        <taxon>Sphingomonadales</taxon>
        <taxon>Sphingomonadaceae</taxon>
        <taxon>Sphingobium</taxon>
    </lineage>
</organism>
<evidence type="ECO:0000313" key="2">
    <source>
        <dbReference type="EMBL" id="OAH40979.1"/>
    </source>
</evidence>
<dbReference type="AlphaFoldDB" id="A0A177JI20"/>
<dbReference type="EMBL" id="CP033227">
    <property type="protein sequence ID" value="AYO75479.1"/>
    <property type="molecule type" value="Genomic_DNA"/>
</dbReference>
<dbReference type="Proteomes" id="UP000077262">
    <property type="component" value="Unassembled WGS sequence"/>
</dbReference>
<name>A0A177JI20_SPHYA</name>
<evidence type="ECO:0000313" key="5">
    <source>
        <dbReference type="Proteomes" id="UP000280708"/>
    </source>
</evidence>
<geneLocation type="plasmid" evidence="5">
    <name>pf1</name>
</geneLocation>
<sequence>MARYNHAFTIAFSTVSSDAKGEDLDPDALKAALQARIAELDREGTWIEAVGPPFDSYLEPEESS</sequence>
<protein>
    <submittedName>
        <fullName evidence="2">Uncharacterized protein</fullName>
    </submittedName>
</protein>
<reference evidence="3 6" key="3">
    <citation type="submission" date="2020-07" db="EMBL/GenBank/DDBJ databases">
        <title>Whole genome sequence of Sphingobium yanoikuyae A3.</title>
        <authorList>
            <person name="Han S.-S."/>
        </authorList>
    </citation>
    <scope>NUCLEOTIDE SEQUENCE [LARGE SCALE GENOMIC DNA]</scope>
    <source>
        <strain evidence="3 6">A3</strain>
        <plasmid evidence="3 6">unnamed1</plasmid>
    </source>
</reference>
<accession>A0A177JI20</accession>
<dbReference type="EMBL" id="CP060123">
    <property type="protein sequence ID" value="QNG49499.1"/>
    <property type="molecule type" value="Genomic_DNA"/>
</dbReference>
<geneLocation type="plasmid" evidence="1">
    <name>pF1</name>
</geneLocation>
<dbReference type="OrthoDB" id="6917169at2"/>
<reference evidence="2 4" key="1">
    <citation type="submission" date="2016-02" db="EMBL/GenBank/DDBJ databases">
        <authorList>
            <person name="Wen L."/>
            <person name="He K."/>
            <person name="Yang H."/>
        </authorList>
    </citation>
    <scope>NUCLEOTIDE SEQUENCE [LARGE SCALE GENOMIC DNA]</scope>
    <source>
        <strain evidence="2 4">CD09_2</strain>
    </source>
</reference>
<evidence type="ECO:0000313" key="3">
    <source>
        <dbReference type="EMBL" id="QNG49499.1"/>
    </source>
</evidence>
<geneLocation type="plasmid" evidence="3 6">
    <name>unnamed1</name>
</geneLocation>
<evidence type="ECO:0000313" key="1">
    <source>
        <dbReference type="EMBL" id="AYO75479.1"/>
    </source>
</evidence>